<dbReference type="Proteomes" id="UP000275348">
    <property type="component" value="Unassembled WGS sequence"/>
</dbReference>
<dbReference type="InterPro" id="IPR009050">
    <property type="entry name" value="Globin-like_sf"/>
</dbReference>
<keyword evidence="3 5" id="KW-0479">Metal-binding</keyword>
<accession>A0A3L9MHF8</accession>
<dbReference type="GO" id="GO:0019825">
    <property type="term" value="F:oxygen binding"/>
    <property type="evidence" value="ECO:0007669"/>
    <property type="project" value="InterPro"/>
</dbReference>
<dbReference type="RefSeq" id="WP_121933434.1">
    <property type="nucleotide sequence ID" value="NZ_RDOJ01000002.1"/>
</dbReference>
<dbReference type="OrthoDB" id="25954at2"/>
<evidence type="ECO:0000256" key="1">
    <source>
        <dbReference type="ARBA" id="ARBA00022448"/>
    </source>
</evidence>
<keyword evidence="2 5" id="KW-0349">Heme</keyword>
<keyword evidence="4 5" id="KW-0408">Iron</keyword>
<dbReference type="Gene3D" id="1.10.490.10">
    <property type="entry name" value="Globins"/>
    <property type="match status" value="1"/>
</dbReference>
<comment type="caution">
    <text evidence="6">The sequence shown here is derived from an EMBL/GenBank/DDBJ whole genome shotgun (WGS) entry which is preliminary data.</text>
</comment>
<dbReference type="Pfam" id="PF01152">
    <property type="entry name" value="Bac_globin"/>
    <property type="match status" value="1"/>
</dbReference>
<dbReference type="SUPFAM" id="SSF46458">
    <property type="entry name" value="Globin-like"/>
    <property type="match status" value="1"/>
</dbReference>
<organism evidence="6 7">
    <name type="scientific">Faecalibacter macacae</name>
    <dbReference type="NCBI Taxonomy" id="1859289"/>
    <lineage>
        <taxon>Bacteria</taxon>
        <taxon>Pseudomonadati</taxon>
        <taxon>Bacteroidota</taxon>
        <taxon>Flavobacteriia</taxon>
        <taxon>Flavobacteriales</taxon>
        <taxon>Weeksellaceae</taxon>
        <taxon>Faecalibacter</taxon>
    </lineage>
</organism>
<evidence type="ECO:0000256" key="5">
    <source>
        <dbReference type="PIRSR" id="PIRSR601486-1"/>
    </source>
</evidence>
<keyword evidence="1" id="KW-0813">Transport</keyword>
<evidence type="ECO:0000313" key="7">
    <source>
        <dbReference type="Proteomes" id="UP000275348"/>
    </source>
</evidence>
<dbReference type="GO" id="GO:0020037">
    <property type="term" value="F:heme binding"/>
    <property type="evidence" value="ECO:0007669"/>
    <property type="project" value="InterPro"/>
</dbReference>
<protein>
    <submittedName>
        <fullName evidence="6">Group III truncated hemoglobin</fullName>
    </submittedName>
</protein>
<dbReference type="CDD" id="cd08916">
    <property type="entry name" value="TrHb3_P"/>
    <property type="match status" value="1"/>
</dbReference>
<dbReference type="InterPro" id="IPR012292">
    <property type="entry name" value="Globin/Proto"/>
</dbReference>
<proteinExistence type="predicted"/>
<reference evidence="6 7" key="1">
    <citation type="submission" date="2018-10" db="EMBL/GenBank/DDBJ databases">
        <authorList>
            <person name="Chen X."/>
        </authorList>
    </citation>
    <scope>NUCLEOTIDE SEQUENCE [LARGE SCALE GENOMIC DNA]</scope>
    <source>
        <strain evidence="6 7">YIM 102668</strain>
    </source>
</reference>
<keyword evidence="7" id="KW-1185">Reference proteome</keyword>
<evidence type="ECO:0000256" key="3">
    <source>
        <dbReference type="ARBA" id="ARBA00022723"/>
    </source>
</evidence>
<dbReference type="EMBL" id="RDOJ01000002">
    <property type="protein sequence ID" value="RLZ12221.1"/>
    <property type="molecule type" value="Genomic_DNA"/>
</dbReference>
<dbReference type="GO" id="GO:0046872">
    <property type="term" value="F:metal ion binding"/>
    <property type="evidence" value="ECO:0007669"/>
    <property type="project" value="UniProtKB-KW"/>
</dbReference>
<name>A0A3L9MHF8_9FLAO</name>
<evidence type="ECO:0000313" key="6">
    <source>
        <dbReference type="EMBL" id="RLZ12221.1"/>
    </source>
</evidence>
<gene>
    <name evidence="6" type="ORF">EAH69_01465</name>
</gene>
<dbReference type="AlphaFoldDB" id="A0A3L9MHF8"/>
<evidence type="ECO:0000256" key="4">
    <source>
        <dbReference type="ARBA" id="ARBA00023004"/>
    </source>
</evidence>
<dbReference type="InterPro" id="IPR001486">
    <property type="entry name" value="Hemoglobin_trunc"/>
</dbReference>
<sequence>MKKDISNSEDIALLVNQFYDLVVKDDLIGPFFTNVANVDWKDHLPHMIQFWETVLLGKATFEGWPMRTHLVLNKKAALKEEHFDRWMEYWFKTLDENFEGPIALEAKNRAKIMRDLILFKIEQQKTQNIIQ</sequence>
<evidence type="ECO:0000256" key="2">
    <source>
        <dbReference type="ARBA" id="ARBA00022617"/>
    </source>
</evidence>
<feature type="binding site" description="distal binding residue" evidence="5">
    <location>
        <position position="46"/>
    </location>
    <ligand>
        <name>heme</name>
        <dbReference type="ChEBI" id="CHEBI:30413"/>
    </ligand>
    <ligandPart>
        <name>Fe</name>
        <dbReference type="ChEBI" id="CHEBI:18248"/>
    </ligandPart>
</feature>